<organism evidence="13 14">
    <name type="scientific">Thalassiosira pseudonana</name>
    <name type="common">Marine diatom</name>
    <name type="synonym">Cyclotella nana</name>
    <dbReference type="NCBI Taxonomy" id="35128"/>
    <lineage>
        <taxon>Eukaryota</taxon>
        <taxon>Sar</taxon>
        <taxon>Stramenopiles</taxon>
        <taxon>Ochrophyta</taxon>
        <taxon>Bacillariophyta</taxon>
        <taxon>Coscinodiscophyceae</taxon>
        <taxon>Thalassiosirophycidae</taxon>
        <taxon>Thalassiosirales</taxon>
        <taxon>Thalassiosiraceae</taxon>
        <taxon>Thalassiosira</taxon>
    </lineage>
</organism>
<dbReference type="eggNOG" id="KOG2736">
    <property type="taxonomic scope" value="Eukaryota"/>
</dbReference>
<proteinExistence type="inferred from homology"/>
<evidence type="ECO:0000256" key="5">
    <source>
        <dbReference type="ARBA" id="ARBA00022976"/>
    </source>
</evidence>
<dbReference type="GO" id="GO:0016485">
    <property type="term" value="P:protein processing"/>
    <property type="evidence" value="ECO:0007669"/>
    <property type="project" value="InterPro"/>
</dbReference>
<dbReference type="InParanoid" id="B8C3Y7"/>
<keyword evidence="3 11" id="KW-0378">Hydrolase</keyword>
<evidence type="ECO:0000256" key="6">
    <source>
        <dbReference type="ARBA" id="ARBA00022989"/>
    </source>
</evidence>
<comment type="function">
    <text evidence="9">Probable catalytic subunit of the gamma-secretase complex, an endoprotease complex that catalyzes the intramembrane cleavage of integral membrane proteins such as Notch receptors. Requires the other members of the gamma-secretase complex to have a protease activity.</text>
</comment>
<evidence type="ECO:0000256" key="1">
    <source>
        <dbReference type="ARBA" id="ARBA00008604"/>
    </source>
</evidence>
<evidence type="ECO:0000256" key="9">
    <source>
        <dbReference type="ARBA" id="ARBA00053367"/>
    </source>
</evidence>
<dbReference type="GO" id="GO:0004175">
    <property type="term" value="F:endopeptidase activity"/>
    <property type="evidence" value="ECO:0000318"/>
    <property type="project" value="GO_Central"/>
</dbReference>
<evidence type="ECO:0000256" key="2">
    <source>
        <dbReference type="ARBA" id="ARBA00022692"/>
    </source>
</evidence>
<comment type="subunit">
    <text evidence="10">Homodimer. Component of the gamma-secretase complex, a complex composed of a presenilin homodimer, nicastrin, aph1 and pen2.</text>
</comment>
<dbReference type="AlphaFoldDB" id="B8C3Y7"/>
<evidence type="ECO:0000256" key="3">
    <source>
        <dbReference type="ARBA" id="ARBA00022801"/>
    </source>
</evidence>
<dbReference type="GO" id="GO:0070765">
    <property type="term" value="C:gamma-secretase complex"/>
    <property type="evidence" value="ECO:0000318"/>
    <property type="project" value="GO_Central"/>
</dbReference>
<keyword evidence="4 11" id="KW-0256">Endoplasmic reticulum</keyword>
<name>B8C3Y7_THAPS</name>
<feature type="transmembrane region" description="Helical" evidence="11">
    <location>
        <begin position="110"/>
        <end position="129"/>
    </location>
</feature>
<reference evidence="13 14" key="1">
    <citation type="journal article" date="2004" name="Science">
        <title>The genome of the diatom Thalassiosira pseudonana: ecology, evolution, and metabolism.</title>
        <authorList>
            <person name="Armbrust E.V."/>
            <person name="Berges J.A."/>
            <person name="Bowler C."/>
            <person name="Green B.R."/>
            <person name="Martinez D."/>
            <person name="Putnam N.H."/>
            <person name="Zhou S."/>
            <person name="Allen A.E."/>
            <person name="Apt K.E."/>
            <person name="Bechner M."/>
            <person name="Brzezinski M.A."/>
            <person name="Chaal B.K."/>
            <person name="Chiovitti A."/>
            <person name="Davis A.K."/>
            <person name="Demarest M.S."/>
            <person name="Detter J.C."/>
            <person name="Glavina T."/>
            <person name="Goodstein D."/>
            <person name="Hadi M.Z."/>
            <person name="Hellsten U."/>
            <person name="Hildebrand M."/>
            <person name="Jenkins B.D."/>
            <person name="Jurka J."/>
            <person name="Kapitonov V.V."/>
            <person name="Kroger N."/>
            <person name="Lau W.W."/>
            <person name="Lane T.W."/>
            <person name="Larimer F.W."/>
            <person name="Lippmeier J.C."/>
            <person name="Lucas S."/>
            <person name="Medina M."/>
            <person name="Montsant A."/>
            <person name="Obornik M."/>
            <person name="Parker M.S."/>
            <person name="Palenik B."/>
            <person name="Pazour G.J."/>
            <person name="Richardson P.M."/>
            <person name="Rynearson T.A."/>
            <person name="Saito M.A."/>
            <person name="Schwartz D.C."/>
            <person name="Thamatrakoln K."/>
            <person name="Valentin K."/>
            <person name="Vardi A."/>
            <person name="Wilkerson F.P."/>
            <person name="Rokhsar D.S."/>
        </authorList>
    </citation>
    <scope>NUCLEOTIDE SEQUENCE [LARGE SCALE GENOMIC DNA]</scope>
    <source>
        <strain evidence="13 14">CCMP1335</strain>
    </source>
</reference>
<dbReference type="KEGG" id="tps:THAPSDRAFT_268976"/>
<dbReference type="GO" id="GO:0006509">
    <property type="term" value="P:membrane protein ectodomain proteolysis"/>
    <property type="evidence" value="ECO:0000318"/>
    <property type="project" value="GO_Central"/>
</dbReference>
<dbReference type="STRING" id="35128.B8C3Y7"/>
<protein>
    <recommendedName>
        <fullName evidence="11">Presenilin</fullName>
        <ecNumber evidence="11">3.4.23.-</ecNumber>
    </recommendedName>
</protein>
<dbReference type="InterPro" id="IPR042524">
    <property type="entry name" value="Presenilin_C"/>
</dbReference>
<dbReference type="GO" id="GO:0042500">
    <property type="term" value="F:aspartic endopeptidase activity, intramembrane cleaving"/>
    <property type="evidence" value="ECO:0007669"/>
    <property type="project" value="InterPro"/>
</dbReference>
<dbReference type="PANTHER" id="PTHR10202:SF13">
    <property type="entry name" value="PRESENILIN HOMOLOG"/>
    <property type="match status" value="1"/>
</dbReference>
<gene>
    <name evidence="13" type="ORF">THAPSDRAFT_268976</name>
</gene>
<dbReference type="EMBL" id="CM000642">
    <property type="protein sequence ID" value="EED92641.1"/>
    <property type="molecule type" value="Genomic_DNA"/>
</dbReference>
<dbReference type="InterPro" id="IPR001108">
    <property type="entry name" value="Peptidase_A22A"/>
</dbReference>
<evidence type="ECO:0000256" key="12">
    <source>
        <dbReference type="SAM" id="MobiDB-lite"/>
    </source>
</evidence>
<dbReference type="GO" id="GO:0005789">
    <property type="term" value="C:endoplasmic reticulum membrane"/>
    <property type="evidence" value="ECO:0007669"/>
    <property type="project" value="UniProtKB-SubCell"/>
</dbReference>
<feature type="transmembrane region" description="Helical" evidence="11">
    <location>
        <begin position="336"/>
        <end position="355"/>
    </location>
</feature>
<evidence type="ECO:0000313" key="14">
    <source>
        <dbReference type="Proteomes" id="UP000001449"/>
    </source>
</evidence>
<accession>B8C3Y7</accession>
<dbReference type="InterPro" id="IPR006639">
    <property type="entry name" value="Preselin/SPP"/>
</dbReference>
<feature type="transmembrane region" description="Helical" evidence="11">
    <location>
        <begin position="75"/>
        <end position="98"/>
    </location>
</feature>
<keyword evidence="14" id="KW-1185">Reference proteome</keyword>
<comment type="domain">
    <text evidence="11">The PAL motif is required for normal active site conformation.</text>
</comment>
<keyword evidence="2 11" id="KW-0812">Transmembrane</keyword>
<keyword evidence="11" id="KW-0645">Protease</keyword>
<reference evidence="13 14" key="2">
    <citation type="journal article" date="2008" name="Nature">
        <title>The Phaeodactylum genome reveals the evolutionary history of diatom genomes.</title>
        <authorList>
            <person name="Bowler C."/>
            <person name="Allen A.E."/>
            <person name="Badger J.H."/>
            <person name="Grimwood J."/>
            <person name="Jabbari K."/>
            <person name="Kuo A."/>
            <person name="Maheswari U."/>
            <person name="Martens C."/>
            <person name="Maumus F."/>
            <person name="Otillar R.P."/>
            <person name="Rayko E."/>
            <person name="Salamov A."/>
            <person name="Vandepoele K."/>
            <person name="Beszteri B."/>
            <person name="Gruber A."/>
            <person name="Heijde M."/>
            <person name="Katinka M."/>
            <person name="Mock T."/>
            <person name="Valentin K."/>
            <person name="Verret F."/>
            <person name="Berges J.A."/>
            <person name="Brownlee C."/>
            <person name="Cadoret J.P."/>
            <person name="Chiovitti A."/>
            <person name="Choi C.J."/>
            <person name="Coesel S."/>
            <person name="De Martino A."/>
            <person name="Detter J.C."/>
            <person name="Durkin C."/>
            <person name="Falciatore A."/>
            <person name="Fournet J."/>
            <person name="Haruta M."/>
            <person name="Huysman M.J."/>
            <person name="Jenkins B.D."/>
            <person name="Jiroutova K."/>
            <person name="Jorgensen R.E."/>
            <person name="Joubert Y."/>
            <person name="Kaplan A."/>
            <person name="Kroger N."/>
            <person name="Kroth P.G."/>
            <person name="La Roche J."/>
            <person name="Lindquist E."/>
            <person name="Lommer M."/>
            <person name="Martin-Jezequel V."/>
            <person name="Lopez P.J."/>
            <person name="Lucas S."/>
            <person name="Mangogna M."/>
            <person name="McGinnis K."/>
            <person name="Medlin L.K."/>
            <person name="Montsant A."/>
            <person name="Oudot-Le Secq M.P."/>
            <person name="Napoli C."/>
            <person name="Obornik M."/>
            <person name="Parker M.S."/>
            <person name="Petit J.L."/>
            <person name="Porcel B.M."/>
            <person name="Poulsen N."/>
            <person name="Robison M."/>
            <person name="Rychlewski L."/>
            <person name="Rynearson T.A."/>
            <person name="Schmutz J."/>
            <person name="Shapiro H."/>
            <person name="Siaut M."/>
            <person name="Stanley M."/>
            <person name="Sussman M.R."/>
            <person name="Taylor A.R."/>
            <person name="Vardi A."/>
            <person name="von Dassow P."/>
            <person name="Vyverman W."/>
            <person name="Willis A."/>
            <person name="Wyrwicz L.S."/>
            <person name="Rokhsar D.S."/>
            <person name="Weissenbach J."/>
            <person name="Armbrust E.V."/>
            <person name="Green B.R."/>
            <person name="Van de Peer Y."/>
            <person name="Grigoriev I.V."/>
        </authorList>
    </citation>
    <scope>NUCLEOTIDE SEQUENCE [LARGE SCALE GENOMIC DNA]</scope>
    <source>
        <strain evidence="13 14">CCMP1335</strain>
    </source>
</reference>
<dbReference type="GO" id="GO:0000139">
    <property type="term" value="C:Golgi membrane"/>
    <property type="evidence" value="ECO:0007669"/>
    <property type="project" value="UniProtKB-SubCell"/>
</dbReference>
<keyword evidence="7 11" id="KW-0333">Golgi apparatus</keyword>
<feature type="compositionally biased region" description="Low complexity" evidence="12">
    <location>
        <begin position="239"/>
        <end position="248"/>
    </location>
</feature>
<dbReference type="Gene3D" id="1.10.472.100">
    <property type="entry name" value="Presenilin"/>
    <property type="match status" value="1"/>
</dbReference>
<dbReference type="EC" id="3.4.23.-" evidence="11"/>
<comment type="function">
    <text evidence="11">Probable subunit of the gamma-secretase complex, an endoprotease complex that catalyzes the intramembrane cleavage of integral membrane proteins such as Notch receptors.</text>
</comment>
<dbReference type="Proteomes" id="UP000001449">
    <property type="component" value="Chromosome 5"/>
</dbReference>
<dbReference type="HOGENOM" id="CLU_022975_1_1_1"/>
<evidence type="ECO:0000256" key="10">
    <source>
        <dbReference type="ARBA" id="ARBA00066080"/>
    </source>
</evidence>
<comment type="similarity">
    <text evidence="1 11">Belongs to the peptidase A22A family.</text>
</comment>
<keyword evidence="6 11" id="KW-1133">Transmembrane helix</keyword>
<dbReference type="SMART" id="SM00730">
    <property type="entry name" value="PSN"/>
    <property type="match status" value="1"/>
</dbReference>
<dbReference type="PRINTS" id="PR01072">
    <property type="entry name" value="PRESENILIN"/>
</dbReference>
<evidence type="ECO:0000256" key="7">
    <source>
        <dbReference type="ARBA" id="ARBA00023034"/>
    </source>
</evidence>
<feature type="region of interest" description="Disordered" evidence="12">
    <location>
        <begin position="214"/>
        <end position="261"/>
    </location>
</feature>
<evidence type="ECO:0000313" key="13">
    <source>
        <dbReference type="EMBL" id="EED92641.1"/>
    </source>
</evidence>
<feature type="transmembrane region" description="Helical" evidence="11">
    <location>
        <begin position="159"/>
        <end position="180"/>
    </location>
</feature>
<dbReference type="GO" id="GO:0007219">
    <property type="term" value="P:Notch signaling pathway"/>
    <property type="evidence" value="ECO:0007669"/>
    <property type="project" value="UniProtKB-KW"/>
</dbReference>
<feature type="transmembrane region" description="Helical" evidence="11">
    <location>
        <begin position="306"/>
        <end position="330"/>
    </location>
</feature>
<dbReference type="PANTHER" id="PTHR10202">
    <property type="entry name" value="PRESENILIN"/>
    <property type="match status" value="1"/>
</dbReference>
<feature type="compositionally biased region" description="Basic residues" evidence="12">
    <location>
        <begin position="215"/>
        <end position="238"/>
    </location>
</feature>
<dbReference type="RefSeq" id="XP_002290889.1">
    <property type="nucleotide sequence ID" value="XM_002290853.1"/>
</dbReference>
<dbReference type="GeneID" id="7444925"/>
<evidence type="ECO:0000256" key="11">
    <source>
        <dbReference type="RuleBase" id="RU361148"/>
    </source>
</evidence>
<dbReference type="Pfam" id="PF01080">
    <property type="entry name" value="Presenilin"/>
    <property type="match status" value="1"/>
</dbReference>
<comment type="subcellular location">
    <subcellularLocation>
        <location evidence="11">Endoplasmic reticulum membrane</location>
        <topology evidence="11">Multi-pass membrane protein</topology>
    </subcellularLocation>
    <subcellularLocation>
        <location evidence="11">Golgi apparatus membrane</location>
        <topology evidence="11">Multi-pass membrane protein</topology>
    </subcellularLocation>
</comment>
<dbReference type="OMA" id="TTNLMMF"/>
<feature type="transmembrane region" description="Helical" evidence="11">
    <location>
        <begin position="47"/>
        <end position="68"/>
    </location>
</feature>
<sequence>MILSSLSVIYINTPSTKAAGEAALSSTYQVFTISDDQSKAASLGLSLVNGLVIVSVIGLMTFLIVILYKFRCMKFLLGYMILATTVLLGFLGSQMFTVAINKYQLPIDKLSFYLTMYNFAIVGTLAVFYQKGVPTIVNQGYLVANSTIVAWQLSYFNDWMAWALLIMLALYDLFAVLTPCGPLKALVNLMSKEDAPAMPGLLYEAELPVNAVRPGRGRRRKWRHQRYSAKTKSRKKRQNTQQSTTSSNNEDEMTQSDNQEQPVIQMMEEVPKECEDDEKGGNTIKLGLGDFIFYSVLVSKAAENGFAAFVACFLSILTGLGGTLVLLAVYHHALPALPISIFLAVVFFVLTIYCMEPWIQDMWQVPYYF</sequence>
<keyword evidence="8 11" id="KW-0472">Membrane</keyword>
<keyword evidence="5 11" id="KW-0914">Notch signaling pathway</keyword>
<dbReference type="GO" id="GO:0044351">
    <property type="term" value="P:macropinocytosis"/>
    <property type="evidence" value="ECO:0007669"/>
    <property type="project" value="UniProtKB-ARBA"/>
</dbReference>
<dbReference type="PaxDb" id="35128-Thaps268976"/>
<evidence type="ECO:0000256" key="8">
    <source>
        <dbReference type="ARBA" id="ARBA00023136"/>
    </source>
</evidence>
<dbReference type="FunFam" id="1.10.472.100:FF:000003">
    <property type="entry name" value="Presenilin"/>
    <property type="match status" value="1"/>
</dbReference>
<evidence type="ECO:0000256" key="4">
    <source>
        <dbReference type="ARBA" id="ARBA00022824"/>
    </source>
</evidence>
<feature type="transmembrane region" description="Helical" evidence="11">
    <location>
        <begin position="136"/>
        <end position="153"/>
    </location>
</feature>